<dbReference type="Pfam" id="PF07690">
    <property type="entry name" value="MFS_1"/>
    <property type="match status" value="2"/>
</dbReference>
<protein>
    <recommendedName>
        <fullName evidence="7">Major facilitator superfamily (MFS) profile domain-containing protein</fullName>
    </recommendedName>
</protein>
<feature type="transmembrane region" description="Helical" evidence="6">
    <location>
        <begin position="346"/>
        <end position="366"/>
    </location>
</feature>
<dbReference type="SUPFAM" id="SSF103473">
    <property type="entry name" value="MFS general substrate transporter"/>
    <property type="match status" value="1"/>
</dbReference>
<comment type="caution">
    <text evidence="8">The sequence shown here is derived from an EMBL/GenBank/DDBJ whole genome shotgun (WGS) entry which is preliminary data.</text>
</comment>
<evidence type="ECO:0000256" key="3">
    <source>
        <dbReference type="ARBA" id="ARBA00022692"/>
    </source>
</evidence>
<dbReference type="Proteomes" id="UP001162164">
    <property type="component" value="Unassembled WGS sequence"/>
</dbReference>
<feature type="domain" description="Major facilitator superfamily (MFS) profile" evidence="7">
    <location>
        <begin position="2"/>
        <end position="401"/>
    </location>
</feature>
<gene>
    <name evidence="8" type="ORF">NQ317_017412</name>
</gene>
<dbReference type="Gene3D" id="1.20.1250.20">
    <property type="entry name" value="MFS general substrate transporter like domains"/>
    <property type="match status" value="1"/>
</dbReference>
<evidence type="ECO:0000259" key="7">
    <source>
        <dbReference type="PROSITE" id="PS50850"/>
    </source>
</evidence>
<comment type="subcellular location">
    <subcellularLocation>
        <location evidence="1">Membrane</location>
        <topology evidence="1">Multi-pass membrane protein</topology>
    </subcellularLocation>
</comment>
<name>A0ABQ9JIE4_9CUCU</name>
<dbReference type="InterPro" id="IPR050930">
    <property type="entry name" value="MFS_Vesicular_Transporter"/>
</dbReference>
<evidence type="ECO:0000256" key="4">
    <source>
        <dbReference type="ARBA" id="ARBA00022989"/>
    </source>
</evidence>
<dbReference type="EMBL" id="JAPWTJ010000490">
    <property type="protein sequence ID" value="KAJ8977944.1"/>
    <property type="molecule type" value="Genomic_DNA"/>
</dbReference>
<evidence type="ECO:0000256" key="2">
    <source>
        <dbReference type="ARBA" id="ARBA00022448"/>
    </source>
</evidence>
<evidence type="ECO:0000313" key="8">
    <source>
        <dbReference type="EMBL" id="KAJ8977944.1"/>
    </source>
</evidence>
<evidence type="ECO:0000313" key="9">
    <source>
        <dbReference type="Proteomes" id="UP001162164"/>
    </source>
</evidence>
<accession>A0ABQ9JIE4</accession>
<sequence>MSSLVPIIPDYLFSNELNVTAESSRYGPASLSPLQRKYETLEDDNGPLGALLASKAFVQLAFTPVMGYLTEILGCNIPLLIGSCNMLFASVLFAYGNSYGILVLARALHGSSSAAIAVSGMCILAKHLPKELRVKLMPLSFGGIALGVLIGYPLGGAAYQLLGKAAPFLFIGFFVAVNIVLQVRYLKEDDIENIAQPIQENYTEWVSLLKDKQIIITAISICACTSTMAVLEPCVPMCVGYFIGSHFAALLPVLPWRIAISGMVLAGLSCCALPLSNSIFQLALPHFGIGLGVGALDAALVPMLASFVDNKGSTHYGPVYALQQASVAVAYSFGPLLGGQAVHYLGFPWLIRIVGFMNLLVCPLLLELDLEKKKKIIFSEDQLPSYSSIENTQSVTQNSWE</sequence>
<dbReference type="PROSITE" id="PS50850">
    <property type="entry name" value="MFS"/>
    <property type="match status" value="1"/>
</dbReference>
<dbReference type="PANTHER" id="PTHR23506:SF4">
    <property type="entry name" value="PORTABELLA"/>
    <property type="match status" value="1"/>
</dbReference>
<keyword evidence="4 6" id="KW-1133">Transmembrane helix</keyword>
<feature type="transmembrane region" description="Helical" evidence="6">
    <location>
        <begin position="214"/>
        <end position="244"/>
    </location>
</feature>
<dbReference type="InterPro" id="IPR020846">
    <property type="entry name" value="MFS_dom"/>
</dbReference>
<keyword evidence="9" id="KW-1185">Reference proteome</keyword>
<dbReference type="PANTHER" id="PTHR23506">
    <property type="entry name" value="GH10249P"/>
    <property type="match status" value="1"/>
</dbReference>
<organism evidence="8 9">
    <name type="scientific">Molorchus minor</name>
    <dbReference type="NCBI Taxonomy" id="1323400"/>
    <lineage>
        <taxon>Eukaryota</taxon>
        <taxon>Metazoa</taxon>
        <taxon>Ecdysozoa</taxon>
        <taxon>Arthropoda</taxon>
        <taxon>Hexapoda</taxon>
        <taxon>Insecta</taxon>
        <taxon>Pterygota</taxon>
        <taxon>Neoptera</taxon>
        <taxon>Endopterygota</taxon>
        <taxon>Coleoptera</taxon>
        <taxon>Polyphaga</taxon>
        <taxon>Cucujiformia</taxon>
        <taxon>Chrysomeloidea</taxon>
        <taxon>Cerambycidae</taxon>
        <taxon>Lamiinae</taxon>
        <taxon>Monochamini</taxon>
        <taxon>Molorchus</taxon>
    </lineage>
</organism>
<keyword evidence="5 6" id="KW-0472">Membrane</keyword>
<evidence type="ECO:0000256" key="1">
    <source>
        <dbReference type="ARBA" id="ARBA00004141"/>
    </source>
</evidence>
<feature type="transmembrane region" description="Helical" evidence="6">
    <location>
        <begin position="161"/>
        <end position="181"/>
    </location>
</feature>
<reference evidence="8" key="1">
    <citation type="journal article" date="2023" name="Insect Mol. Biol.">
        <title>Genome sequencing provides insights into the evolution of gene families encoding plant cell wall-degrading enzymes in longhorned beetles.</title>
        <authorList>
            <person name="Shin N.R."/>
            <person name="Okamura Y."/>
            <person name="Kirsch R."/>
            <person name="Pauchet Y."/>
        </authorList>
    </citation>
    <scope>NUCLEOTIDE SEQUENCE</scope>
    <source>
        <strain evidence="8">MMC_N1</strain>
    </source>
</reference>
<feature type="transmembrane region" description="Helical" evidence="6">
    <location>
        <begin position="136"/>
        <end position="155"/>
    </location>
</feature>
<keyword evidence="2" id="KW-0813">Transport</keyword>
<feature type="transmembrane region" description="Helical" evidence="6">
    <location>
        <begin position="287"/>
        <end position="308"/>
    </location>
</feature>
<proteinExistence type="predicted"/>
<dbReference type="InterPro" id="IPR011701">
    <property type="entry name" value="MFS"/>
</dbReference>
<feature type="transmembrane region" description="Helical" evidence="6">
    <location>
        <begin position="101"/>
        <end position="124"/>
    </location>
</feature>
<dbReference type="InterPro" id="IPR036259">
    <property type="entry name" value="MFS_trans_sf"/>
</dbReference>
<keyword evidence="3 6" id="KW-0812">Transmembrane</keyword>
<evidence type="ECO:0000256" key="5">
    <source>
        <dbReference type="ARBA" id="ARBA00023136"/>
    </source>
</evidence>
<evidence type="ECO:0000256" key="6">
    <source>
        <dbReference type="SAM" id="Phobius"/>
    </source>
</evidence>
<feature type="transmembrane region" description="Helical" evidence="6">
    <location>
        <begin position="256"/>
        <end position="275"/>
    </location>
</feature>